<feature type="repeat" description="WD" evidence="15">
    <location>
        <begin position="290"/>
        <end position="322"/>
    </location>
</feature>
<keyword evidence="7 15" id="KW-0853">WD repeat</keyword>
<accession>A0ABQ0FRG6</accession>
<dbReference type="PROSITE" id="PS50082">
    <property type="entry name" value="WD_REPEATS_2"/>
    <property type="match status" value="2"/>
</dbReference>
<evidence type="ECO:0000256" key="16">
    <source>
        <dbReference type="SAM" id="MobiDB-lite"/>
    </source>
</evidence>
<reference evidence="17 18" key="1">
    <citation type="submission" date="2024-08" db="EMBL/GenBank/DDBJ databases">
        <title>The draft genome of Apodemus speciosus.</title>
        <authorList>
            <person name="Nabeshima K."/>
            <person name="Suzuki S."/>
            <person name="Onuma M."/>
        </authorList>
    </citation>
    <scope>NUCLEOTIDE SEQUENCE [LARGE SCALE GENOMIC DNA]</scope>
    <source>
        <strain evidence="17">IB14-021</strain>
    </source>
</reference>
<evidence type="ECO:0000256" key="3">
    <source>
        <dbReference type="ARBA" id="ARBA00004629"/>
    </source>
</evidence>
<evidence type="ECO:0000256" key="14">
    <source>
        <dbReference type="ARBA" id="ARBA00045501"/>
    </source>
</evidence>
<keyword evidence="9" id="KW-0159">Chromosome partition</keyword>
<evidence type="ECO:0000256" key="15">
    <source>
        <dbReference type="PROSITE-ProRule" id="PRU00221"/>
    </source>
</evidence>
<evidence type="ECO:0000256" key="2">
    <source>
        <dbReference type="ARBA" id="ARBA00004259"/>
    </source>
</evidence>
<evidence type="ECO:0000256" key="11">
    <source>
        <dbReference type="ARBA" id="ARBA00022927"/>
    </source>
</evidence>
<comment type="function">
    <text evidence="14">As a component of the GATOR2 complex, functions as an activator of the amino acid-sensing branch of the mTORC1 signaling pathway. The GATOR2 complex indirectly activates mTORC1 through the inhibition of the GATOR1 subcomplex. GATOR2 probably acts as an E3 ubiquitin-protein ligase toward GATOR1. In the presence of abundant amino acids, the GATOR2 complex mediates ubiquitination of the NPRL2 core component of the GATOR1 complex, leading to GATOR1 inactivation. In the absence of amino acids, GATOR2 is inhibited, activating the GATOR1 complex. Within the GATOR2 complex, SEC13 and SEH1L are required to stabilize the complex.</text>
</comment>
<proteinExistence type="inferred from homology"/>
<keyword evidence="10" id="KW-0995">Kinetochore</keyword>
<comment type="subcellular location">
    <subcellularLocation>
        <location evidence="3">Chromosome</location>
        <location evidence="3">Centromere</location>
        <location evidence="3">Kinetochore</location>
    </subcellularLocation>
    <subcellularLocation>
        <location evidence="4">Lysosome membrane</location>
    </subcellularLocation>
    <subcellularLocation>
        <location evidence="2">Nucleus envelope</location>
    </subcellularLocation>
</comment>
<dbReference type="InterPro" id="IPR037363">
    <property type="entry name" value="Sec13/Seh1_fam"/>
</dbReference>
<feature type="region of interest" description="Disordered" evidence="16">
    <location>
        <begin position="342"/>
        <end position="376"/>
    </location>
</feature>
<organism evidence="17 18">
    <name type="scientific">Apodemus speciosus</name>
    <name type="common">Large Japanese field mouse</name>
    <dbReference type="NCBI Taxonomy" id="105296"/>
    <lineage>
        <taxon>Eukaryota</taxon>
        <taxon>Metazoa</taxon>
        <taxon>Chordata</taxon>
        <taxon>Craniata</taxon>
        <taxon>Vertebrata</taxon>
        <taxon>Euteleostomi</taxon>
        <taxon>Mammalia</taxon>
        <taxon>Eutheria</taxon>
        <taxon>Euarchontoglires</taxon>
        <taxon>Glires</taxon>
        <taxon>Rodentia</taxon>
        <taxon>Myomorpha</taxon>
        <taxon>Muroidea</taxon>
        <taxon>Muridae</taxon>
        <taxon>Murinae</taxon>
        <taxon>Apodemus</taxon>
    </lineage>
</organism>
<comment type="similarity">
    <text evidence="5">Belongs to the WD repeat SEC13 family.</text>
</comment>
<gene>
    <name evidence="17" type="ORF">APTSU1_001707500</name>
</gene>
<feature type="compositionally biased region" description="Low complexity" evidence="16">
    <location>
        <begin position="343"/>
        <end position="361"/>
    </location>
</feature>
<name>A0ABQ0FRG6_APOSI</name>
<comment type="caution">
    <text evidence="17">The sequence shown here is derived from an EMBL/GenBank/DDBJ whole genome shotgun (WGS) entry which is preliminary data.</text>
</comment>
<dbReference type="PANTHER" id="PTHR11024:SF3">
    <property type="entry name" value="NUCLEOPORIN SEH1"/>
    <property type="match status" value="1"/>
</dbReference>
<dbReference type="Gene3D" id="2.130.10.10">
    <property type="entry name" value="YVTN repeat-like/Quinoprotein amine dehydrogenase"/>
    <property type="match status" value="1"/>
</dbReference>
<dbReference type="SUPFAM" id="SSF50978">
    <property type="entry name" value="WD40 repeat-like"/>
    <property type="match status" value="1"/>
</dbReference>
<dbReference type="PROSITE" id="PS50294">
    <property type="entry name" value="WD_REPEATS_REGION"/>
    <property type="match status" value="1"/>
</dbReference>
<protein>
    <submittedName>
        <fullName evidence="17">Nucleoporin SEH1</fullName>
    </submittedName>
</protein>
<dbReference type="SMART" id="SM00320">
    <property type="entry name" value="WD40"/>
    <property type="match status" value="5"/>
</dbReference>
<dbReference type="Pfam" id="PF00400">
    <property type="entry name" value="WD40"/>
    <property type="match status" value="4"/>
</dbReference>
<sequence>MFVARSIAADHKDLIHDVSFDFHGRRMATCSSDQSVKCVVKDVWDKSESGDWHCTASWKGGSPVGHMICSWMTPTMAFSTHSGSVWRVTWAHPEFGQVLASCSFDRTAAVWEEIVGESNDKLRGQSHWVKRTTLVDSRTSVTDVKFAPKHMGLMLATCSADGIVRVYEAPDVMNLSQWSLQHEISCKLSCSCISWNPSSSRAHPPMIAVGSDDSSPNSMAKVQIFEYNENTRKYAKAETLMTVTDPVHDTAFAPNLGRSFHILAIATKDLKELTSSGGPTKFEIHIVAQFDNHNSQVWRVSWNITGTVLASSGDDGCVRLWKANYMDNWKCTGILKGNGSPVNGSSQLGSSNPSLSSTIPSLQNPLNGAPAGRKHS</sequence>
<evidence type="ECO:0000256" key="7">
    <source>
        <dbReference type="ARBA" id="ARBA00022574"/>
    </source>
</evidence>
<dbReference type="InterPro" id="IPR015943">
    <property type="entry name" value="WD40/YVTN_repeat-like_dom_sf"/>
</dbReference>
<keyword evidence="12" id="KW-0458">Lysosome</keyword>
<dbReference type="EMBL" id="BAAFST010000018">
    <property type="protein sequence ID" value="GAB1301837.1"/>
    <property type="molecule type" value="Genomic_DNA"/>
</dbReference>
<keyword evidence="6" id="KW-0813">Transport</keyword>
<keyword evidence="18" id="KW-1185">Reference proteome</keyword>
<evidence type="ECO:0000256" key="1">
    <source>
        <dbReference type="ARBA" id="ARBA00002483"/>
    </source>
</evidence>
<evidence type="ECO:0000313" key="17">
    <source>
        <dbReference type="EMBL" id="GAB1301837.1"/>
    </source>
</evidence>
<evidence type="ECO:0000256" key="8">
    <source>
        <dbReference type="ARBA" id="ARBA00022737"/>
    </source>
</evidence>
<evidence type="ECO:0000256" key="13">
    <source>
        <dbReference type="ARBA" id="ARBA00023242"/>
    </source>
</evidence>
<keyword evidence="13" id="KW-0539">Nucleus</keyword>
<dbReference type="PANTHER" id="PTHR11024">
    <property type="entry name" value="NUCLEAR PORE COMPLEX PROTEIN SEC13 / SEH1 FAMILY MEMBER"/>
    <property type="match status" value="1"/>
</dbReference>
<evidence type="ECO:0000256" key="5">
    <source>
        <dbReference type="ARBA" id="ARBA00010102"/>
    </source>
</evidence>
<evidence type="ECO:0000256" key="12">
    <source>
        <dbReference type="ARBA" id="ARBA00023228"/>
    </source>
</evidence>
<dbReference type="InterPro" id="IPR036322">
    <property type="entry name" value="WD40_repeat_dom_sf"/>
</dbReference>
<dbReference type="Proteomes" id="UP001623349">
    <property type="component" value="Unassembled WGS sequence"/>
</dbReference>
<comment type="function">
    <text evidence="1">Component of the Nup107-160 subcomplex of the nuclear pore complex (NPC). The Nup107-160 subcomplex is required for the assembly of a functional NPC. The Nup107-160 subcomplex is also required for normal kinetochore microtubule attachment, mitotic progression and chromosome segregation. This subunit plays a role in recruitment of the Nup107-160 subcomplex to the kinetochore.</text>
</comment>
<evidence type="ECO:0000313" key="18">
    <source>
        <dbReference type="Proteomes" id="UP001623349"/>
    </source>
</evidence>
<keyword evidence="11" id="KW-0653">Protein transport</keyword>
<dbReference type="InterPro" id="IPR001680">
    <property type="entry name" value="WD40_rpt"/>
</dbReference>
<evidence type="ECO:0000256" key="6">
    <source>
        <dbReference type="ARBA" id="ARBA00022448"/>
    </source>
</evidence>
<evidence type="ECO:0000256" key="4">
    <source>
        <dbReference type="ARBA" id="ARBA00004656"/>
    </source>
</evidence>
<evidence type="ECO:0000256" key="10">
    <source>
        <dbReference type="ARBA" id="ARBA00022838"/>
    </source>
</evidence>
<keyword evidence="8" id="KW-0677">Repeat</keyword>
<feature type="repeat" description="WD" evidence="15">
    <location>
        <begin position="78"/>
        <end position="112"/>
    </location>
</feature>
<evidence type="ECO:0000256" key="9">
    <source>
        <dbReference type="ARBA" id="ARBA00022829"/>
    </source>
</evidence>